<proteinExistence type="predicted"/>
<name>A0ABU5T4A6_9MICC</name>
<dbReference type="Proteomes" id="UP001304769">
    <property type="component" value="Unassembled WGS sequence"/>
</dbReference>
<comment type="caution">
    <text evidence="2">The sequence shown here is derived from an EMBL/GenBank/DDBJ whole genome shotgun (WGS) entry which is preliminary data.</text>
</comment>
<feature type="transmembrane region" description="Helical" evidence="1">
    <location>
        <begin position="14"/>
        <end position="32"/>
    </location>
</feature>
<accession>A0ABU5T4A6</accession>
<evidence type="ECO:0000313" key="3">
    <source>
        <dbReference type="Proteomes" id="UP001304769"/>
    </source>
</evidence>
<dbReference type="RefSeq" id="WP_323278344.1">
    <property type="nucleotide sequence ID" value="NZ_JAYGGQ010000004.1"/>
</dbReference>
<keyword evidence="1" id="KW-1133">Transmembrane helix</keyword>
<dbReference type="EMBL" id="JAYGGQ010000004">
    <property type="protein sequence ID" value="MEA5454498.1"/>
    <property type="molecule type" value="Genomic_DNA"/>
</dbReference>
<gene>
    <name evidence="2" type="ORF">SPF06_07170</name>
</gene>
<evidence type="ECO:0000313" key="2">
    <source>
        <dbReference type="EMBL" id="MEA5454498.1"/>
    </source>
</evidence>
<keyword evidence="1" id="KW-0812">Transmembrane</keyword>
<reference evidence="2 3" key="1">
    <citation type="submission" date="2023-12" db="EMBL/GenBank/DDBJ databases">
        <title>Sinomonas terricola sp. nov, isolated from litchi orchard soil in Guangdong, PR China.</title>
        <authorList>
            <person name="Jiaxin W."/>
            <person name="Yang Z."/>
            <person name="Honghui Z."/>
        </authorList>
    </citation>
    <scope>NUCLEOTIDE SEQUENCE [LARGE SCALE GENOMIC DNA]</scope>
    <source>
        <strain evidence="2 3">JGH33</strain>
    </source>
</reference>
<protein>
    <submittedName>
        <fullName evidence="2">Uncharacterized protein</fullName>
    </submittedName>
</protein>
<organism evidence="2 3">
    <name type="scientific">Sinomonas terricola</name>
    <dbReference type="NCBI Taxonomy" id="3110330"/>
    <lineage>
        <taxon>Bacteria</taxon>
        <taxon>Bacillati</taxon>
        <taxon>Actinomycetota</taxon>
        <taxon>Actinomycetes</taxon>
        <taxon>Micrococcales</taxon>
        <taxon>Micrococcaceae</taxon>
        <taxon>Sinomonas</taxon>
    </lineage>
</organism>
<keyword evidence="1" id="KW-0472">Membrane</keyword>
<sequence>MDLTKFGQFELKDLITVAIAIVGLALGLWNAWGNWRAQLKEQAEFAAEIVYGVTADGTNSSGTADQVSWLVLTNIGNGPAYALRAQHDVDPRHLLGINDTVQGPMKPDETIGFSYQPGAVRPEGGQLANHSTELTITWKDRFGIARAQVFAFASIPNRRMSDGEKPPKVIHATGRIGAVKWLDQHWLRARWVNRFED</sequence>
<keyword evidence="3" id="KW-1185">Reference proteome</keyword>
<evidence type="ECO:0000256" key="1">
    <source>
        <dbReference type="SAM" id="Phobius"/>
    </source>
</evidence>